<evidence type="ECO:0000313" key="3">
    <source>
        <dbReference type="Proteomes" id="UP000015102"/>
    </source>
</evidence>
<sequence length="240" mass="28266">MYVNLIENLEIYKQLSQDKSFDIKPQVKLLINNAEFIKKIQTEIDIQNPICELINVCQKSSTNVGDAAKLWLNLKPHLSFNKKQKSSFDERVKTILTDCALSSYFLNPYNDLSVLSTEHLRLITNFMIKELPGNFIDQYLEYKKLDGIFKSYKAKASNVFDYWSLIQNRYPEIARIALRLLKIPASSAQLERVFSAWQHQHSELRNRLNFENSTMLMHIDYTYMLLDDENLDYDLEETEF</sequence>
<reference evidence="3" key="1">
    <citation type="submission" date="2013-02" db="EMBL/GenBank/DDBJ databases">
        <authorList>
            <person name="Hughes D."/>
        </authorList>
    </citation>
    <scope>NUCLEOTIDE SEQUENCE</scope>
    <source>
        <strain>Durham</strain>
        <strain evidence="3">NC isolate 2 -- Noor lab</strain>
    </source>
</reference>
<dbReference type="AlphaFoldDB" id="T1GPP2"/>
<dbReference type="SUPFAM" id="SSF53098">
    <property type="entry name" value="Ribonuclease H-like"/>
    <property type="match status" value="1"/>
</dbReference>
<dbReference type="GO" id="GO:0046983">
    <property type="term" value="F:protein dimerization activity"/>
    <property type="evidence" value="ECO:0007669"/>
    <property type="project" value="InterPro"/>
</dbReference>
<reference evidence="2" key="2">
    <citation type="submission" date="2015-06" db="UniProtKB">
        <authorList>
            <consortium name="EnsemblMetazoa"/>
        </authorList>
    </citation>
    <scope>IDENTIFICATION</scope>
</reference>
<dbReference type="Pfam" id="PF05699">
    <property type="entry name" value="Dimer_Tnp_hAT"/>
    <property type="match status" value="1"/>
</dbReference>
<feature type="domain" description="HAT C-terminal dimerisation" evidence="1">
    <location>
        <begin position="137"/>
        <end position="219"/>
    </location>
</feature>
<keyword evidence="3" id="KW-1185">Reference proteome</keyword>
<dbReference type="Proteomes" id="UP000015102">
    <property type="component" value="Unassembled WGS sequence"/>
</dbReference>
<dbReference type="STRING" id="36166.T1GPP2"/>
<evidence type="ECO:0000313" key="2">
    <source>
        <dbReference type="EnsemblMetazoa" id="MESCA005578-PA"/>
    </source>
</evidence>
<dbReference type="InterPro" id="IPR012337">
    <property type="entry name" value="RNaseH-like_sf"/>
</dbReference>
<dbReference type="HOGENOM" id="CLU_1157570_0_0_1"/>
<dbReference type="EMBL" id="CAQQ02390578">
    <property type="status" value="NOT_ANNOTATED_CDS"/>
    <property type="molecule type" value="Genomic_DNA"/>
</dbReference>
<accession>T1GPP2</accession>
<evidence type="ECO:0000259" key="1">
    <source>
        <dbReference type="Pfam" id="PF05699"/>
    </source>
</evidence>
<protein>
    <recommendedName>
        <fullName evidence="1">HAT C-terminal dimerisation domain-containing protein</fullName>
    </recommendedName>
</protein>
<dbReference type="EnsemblMetazoa" id="MESCA005578-RA">
    <property type="protein sequence ID" value="MESCA005578-PA"/>
    <property type="gene ID" value="MESCA005578"/>
</dbReference>
<proteinExistence type="predicted"/>
<name>T1GPP2_MEGSC</name>
<organism evidence="2 3">
    <name type="scientific">Megaselia scalaris</name>
    <name type="common">Humpbacked fly</name>
    <name type="synonym">Phora scalaris</name>
    <dbReference type="NCBI Taxonomy" id="36166"/>
    <lineage>
        <taxon>Eukaryota</taxon>
        <taxon>Metazoa</taxon>
        <taxon>Ecdysozoa</taxon>
        <taxon>Arthropoda</taxon>
        <taxon>Hexapoda</taxon>
        <taxon>Insecta</taxon>
        <taxon>Pterygota</taxon>
        <taxon>Neoptera</taxon>
        <taxon>Endopterygota</taxon>
        <taxon>Diptera</taxon>
        <taxon>Brachycera</taxon>
        <taxon>Muscomorpha</taxon>
        <taxon>Platypezoidea</taxon>
        <taxon>Phoridae</taxon>
        <taxon>Megaseliini</taxon>
        <taxon>Megaselia</taxon>
    </lineage>
</organism>
<dbReference type="InterPro" id="IPR008906">
    <property type="entry name" value="HATC_C_dom"/>
</dbReference>